<dbReference type="Pfam" id="PF01667">
    <property type="entry name" value="Ribosomal_S27e"/>
    <property type="match status" value="1"/>
</dbReference>
<dbReference type="InterPro" id="IPR011332">
    <property type="entry name" value="Ribosomal_zn-bd"/>
</dbReference>
<keyword evidence="6 7" id="KW-0687">Ribonucleoprotein</keyword>
<sequence length="62" mass="6889">MVQLKRENRSKFVKVKCPDCENEQIIFDRACTQVNCIVCGSNLATPTGGKAQIKAEIITAFE</sequence>
<keyword evidence="3 7" id="KW-0863">Zinc-finger</keyword>
<feature type="binding site" evidence="7">
    <location>
        <position position="36"/>
    </location>
    <ligand>
        <name>Zn(2+)</name>
        <dbReference type="ChEBI" id="CHEBI:29105"/>
    </ligand>
</feature>
<name>A0A2V2N0G0_9EURY</name>
<feature type="binding site" evidence="7">
    <location>
        <position position="39"/>
    </location>
    <ligand>
        <name>Zn(2+)</name>
        <dbReference type="ChEBI" id="CHEBI:29105"/>
    </ligand>
</feature>
<dbReference type="OrthoDB" id="5718at2157"/>
<evidence type="ECO:0000256" key="3">
    <source>
        <dbReference type="ARBA" id="ARBA00022771"/>
    </source>
</evidence>
<reference evidence="9 10" key="1">
    <citation type="submission" date="2018-05" db="EMBL/GenBank/DDBJ databases">
        <title>Draft genome of Methanospirillum stamsii Pt1.</title>
        <authorList>
            <person name="Dueholm M.S."/>
            <person name="Nielsen P.H."/>
            <person name="Bakmann L.F."/>
            <person name="Otzen D.E."/>
        </authorList>
    </citation>
    <scope>NUCLEOTIDE SEQUENCE [LARGE SCALE GENOMIC DNA]</scope>
    <source>
        <strain evidence="9 10">Pt1</strain>
    </source>
</reference>
<dbReference type="PROSITE" id="PS01168">
    <property type="entry name" value="RIBOSOMAL_S27E"/>
    <property type="match status" value="1"/>
</dbReference>
<keyword evidence="2 7" id="KW-0479">Metal-binding</keyword>
<dbReference type="NCBIfam" id="NF001629">
    <property type="entry name" value="PRK00415.1"/>
    <property type="match status" value="1"/>
</dbReference>
<evidence type="ECO:0000256" key="2">
    <source>
        <dbReference type="ARBA" id="ARBA00022723"/>
    </source>
</evidence>
<dbReference type="Proteomes" id="UP000245934">
    <property type="component" value="Unassembled WGS sequence"/>
</dbReference>
<evidence type="ECO:0000256" key="4">
    <source>
        <dbReference type="ARBA" id="ARBA00022833"/>
    </source>
</evidence>
<dbReference type="HAMAP" id="MF_00371">
    <property type="entry name" value="Ribosomal_eS27"/>
    <property type="match status" value="1"/>
</dbReference>
<dbReference type="InterPro" id="IPR023407">
    <property type="entry name" value="Ribosomal_eS27_Zn-bd_dom_sf"/>
</dbReference>
<evidence type="ECO:0000256" key="5">
    <source>
        <dbReference type="ARBA" id="ARBA00022980"/>
    </source>
</evidence>
<protein>
    <recommendedName>
        <fullName evidence="7">Small ribosomal subunit protein eS27</fullName>
    </recommendedName>
</protein>
<comment type="similarity">
    <text evidence="1 7 8">Belongs to the eukaryotic ribosomal protein eS27 family.</text>
</comment>
<feature type="binding site" evidence="7">
    <location>
        <position position="17"/>
    </location>
    <ligand>
        <name>Zn(2+)</name>
        <dbReference type="ChEBI" id="CHEBI:29105"/>
    </ligand>
</feature>
<dbReference type="GeneID" id="97611272"/>
<dbReference type="InterPro" id="IPR000592">
    <property type="entry name" value="Ribosomal_eS27"/>
</dbReference>
<organism evidence="9 10">
    <name type="scientific">Methanospirillum stamsii</name>
    <dbReference type="NCBI Taxonomy" id="1277351"/>
    <lineage>
        <taxon>Archaea</taxon>
        <taxon>Methanobacteriati</taxon>
        <taxon>Methanobacteriota</taxon>
        <taxon>Stenosarchaea group</taxon>
        <taxon>Methanomicrobia</taxon>
        <taxon>Methanomicrobiales</taxon>
        <taxon>Methanospirillaceae</taxon>
        <taxon>Methanospirillum</taxon>
    </lineage>
</organism>
<comment type="caution">
    <text evidence="9">The sequence shown here is derived from an EMBL/GenBank/DDBJ whole genome shotgun (WGS) entry which is preliminary data.</text>
</comment>
<dbReference type="AlphaFoldDB" id="A0A2V2N0G0"/>
<dbReference type="GO" id="GO:0008270">
    <property type="term" value="F:zinc ion binding"/>
    <property type="evidence" value="ECO:0007669"/>
    <property type="project" value="UniProtKB-UniRule"/>
</dbReference>
<keyword evidence="4 7" id="KW-0862">Zinc</keyword>
<evidence type="ECO:0000256" key="1">
    <source>
        <dbReference type="ARBA" id="ARBA00010919"/>
    </source>
</evidence>
<dbReference type="GO" id="GO:0006412">
    <property type="term" value="P:translation"/>
    <property type="evidence" value="ECO:0007669"/>
    <property type="project" value="UniProtKB-UniRule"/>
</dbReference>
<accession>A0A2V2N0G0</accession>
<proteinExistence type="inferred from homology"/>
<dbReference type="Gene3D" id="2.20.25.100">
    <property type="entry name" value="Zn-binding ribosomal proteins"/>
    <property type="match status" value="1"/>
</dbReference>
<dbReference type="GO" id="GO:0005840">
    <property type="term" value="C:ribosome"/>
    <property type="evidence" value="ECO:0007669"/>
    <property type="project" value="UniProtKB-KW"/>
</dbReference>
<dbReference type="RefSeq" id="WP_109941770.1">
    <property type="nucleotide sequence ID" value="NZ_CP176366.1"/>
</dbReference>
<keyword evidence="5 7" id="KW-0689">Ribosomal protein</keyword>
<dbReference type="GO" id="GO:1990904">
    <property type="term" value="C:ribonucleoprotein complex"/>
    <property type="evidence" value="ECO:0007669"/>
    <property type="project" value="UniProtKB-KW"/>
</dbReference>
<feature type="zinc finger region" description="C4-type" evidence="7">
    <location>
        <begin position="17"/>
        <end position="39"/>
    </location>
</feature>
<dbReference type="GO" id="GO:0003735">
    <property type="term" value="F:structural constituent of ribosome"/>
    <property type="evidence" value="ECO:0007669"/>
    <property type="project" value="InterPro"/>
</dbReference>
<evidence type="ECO:0000313" key="9">
    <source>
        <dbReference type="EMBL" id="PWR71126.1"/>
    </source>
</evidence>
<dbReference type="EMBL" id="QGMZ01000037">
    <property type="protein sequence ID" value="PWR71126.1"/>
    <property type="molecule type" value="Genomic_DNA"/>
</dbReference>
<evidence type="ECO:0000256" key="6">
    <source>
        <dbReference type="ARBA" id="ARBA00023274"/>
    </source>
</evidence>
<evidence type="ECO:0000313" key="10">
    <source>
        <dbReference type="Proteomes" id="UP000245934"/>
    </source>
</evidence>
<comment type="subunit">
    <text evidence="7">Part of the 30S ribosomal subunit.</text>
</comment>
<keyword evidence="10" id="KW-1185">Reference proteome</keyword>
<comment type="cofactor">
    <cofactor evidence="7 8">
        <name>Zn(2+)</name>
        <dbReference type="ChEBI" id="CHEBI:29105"/>
    </cofactor>
    <text evidence="7 8">Binds 1 zinc ion per subunit.</text>
</comment>
<dbReference type="SUPFAM" id="SSF57829">
    <property type="entry name" value="Zn-binding ribosomal proteins"/>
    <property type="match status" value="1"/>
</dbReference>
<feature type="binding site" evidence="7">
    <location>
        <position position="20"/>
    </location>
    <ligand>
        <name>Zn(2+)</name>
        <dbReference type="ChEBI" id="CHEBI:29105"/>
    </ligand>
</feature>
<gene>
    <name evidence="7" type="primary">rps27e</name>
    <name evidence="9" type="ORF">DLD82_14115</name>
</gene>
<evidence type="ECO:0000256" key="7">
    <source>
        <dbReference type="HAMAP-Rule" id="MF_00371"/>
    </source>
</evidence>
<evidence type="ECO:0000256" key="8">
    <source>
        <dbReference type="RuleBase" id="RU000671"/>
    </source>
</evidence>